<dbReference type="Pfam" id="PF13489">
    <property type="entry name" value="Methyltransf_23"/>
    <property type="match status" value="1"/>
</dbReference>
<accession>A0A0G1WN40</accession>
<dbReference type="GO" id="GO:0008168">
    <property type="term" value="F:methyltransferase activity"/>
    <property type="evidence" value="ECO:0007669"/>
    <property type="project" value="UniProtKB-KW"/>
</dbReference>
<comment type="caution">
    <text evidence="1">The sequence shown here is derived from an EMBL/GenBank/DDBJ whole genome shotgun (WGS) entry which is preliminary data.</text>
</comment>
<sequence length="302" mass="34885">MTARILRSGKMKCLLCKNTEFDQIAHSLRGGELINVKKCLKCGHVQLYPLPTEKEIQERYETAAVSIPQSEKKRLSDKEVFSLRDTIYNADLVSSLIPKGATVLDYGCGYGFFLKEMKKRKYNISGVDISTIRTAVAKKNASKIEIKQNLTDLSQKSFDCITAFHVLEHVRDPIGLLITLKSYLKPGGRLIIEVPNLDDHLISLVPEYKDFYWKIEHLSYFNAKTLAYCVRKAGLKLQKTFYYQRWDIFNLMNWVLRRAPQPPAEVVYFAERPKLISWLQNHYKEYLSKNKTADAVFMVIKS</sequence>
<gene>
    <name evidence="1" type="ORF">UY23_C0001G0374</name>
</gene>
<dbReference type="EMBL" id="LCPF01000001">
    <property type="protein sequence ID" value="KKU91768.1"/>
    <property type="molecule type" value="Genomic_DNA"/>
</dbReference>
<organism evidence="1 2">
    <name type="scientific">Candidatus Jorgensenbacteria bacterium GW2011_GWA1_48_11</name>
    <dbReference type="NCBI Taxonomy" id="1618660"/>
    <lineage>
        <taxon>Bacteria</taxon>
        <taxon>Candidatus Joergenseniibacteriota</taxon>
    </lineage>
</organism>
<dbReference type="InterPro" id="IPR029063">
    <property type="entry name" value="SAM-dependent_MTases_sf"/>
</dbReference>
<name>A0A0G1WN40_9BACT</name>
<reference evidence="1 2" key="1">
    <citation type="journal article" date="2015" name="Nature">
        <title>rRNA introns, odd ribosomes, and small enigmatic genomes across a large radiation of phyla.</title>
        <authorList>
            <person name="Brown C.T."/>
            <person name="Hug L.A."/>
            <person name="Thomas B.C."/>
            <person name="Sharon I."/>
            <person name="Castelle C.J."/>
            <person name="Singh A."/>
            <person name="Wilkins M.J."/>
            <person name="Williams K.H."/>
            <person name="Banfield J.F."/>
        </authorList>
    </citation>
    <scope>NUCLEOTIDE SEQUENCE [LARGE SCALE GENOMIC DNA]</scope>
</reference>
<dbReference type="PANTHER" id="PTHR43861">
    <property type="entry name" value="TRANS-ACONITATE 2-METHYLTRANSFERASE-RELATED"/>
    <property type="match status" value="1"/>
</dbReference>
<keyword evidence="1" id="KW-0808">Transferase</keyword>
<dbReference type="AlphaFoldDB" id="A0A0G1WN40"/>
<evidence type="ECO:0000313" key="2">
    <source>
        <dbReference type="Proteomes" id="UP000034956"/>
    </source>
</evidence>
<evidence type="ECO:0000313" key="1">
    <source>
        <dbReference type="EMBL" id="KKU91768.1"/>
    </source>
</evidence>
<dbReference type="Proteomes" id="UP000034956">
    <property type="component" value="Unassembled WGS sequence"/>
</dbReference>
<keyword evidence="1" id="KW-0489">Methyltransferase</keyword>
<dbReference type="GO" id="GO:0032259">
    <property type="term" value="P:methylation"/>
    <property type="evidence" value="ECO:0007669"/>
    <property type="project" value="UniProtKB-KW"/>
</dbReference>
<proteinExistence type="predicted"/>
<protein>
    <submittedName>
        <fullName evidence="1">Methyltransferase</fullName>
    </submittedName>
</protein>
<dbReference type="SUPFAM" id="SSF53335">
    <property type="entry name" value="S-adenosyl-L-methionine-dependent methyltransferases"/>
    <property type="match status" value="1"/>
</dbReference>
<dbReference type="CDD" id="cd02440">
    <property type="entry name" value="AdoMet_MTases"/>
    <property type="match status" value="1"/>
</dbReference>
<dbReference type="Gene3D" id="3.40.50.150">
    <property type="entry name" value="Vaccinia Virus protein VP39"/>
    <property type="match status" value="1"/>
</dbReference>